<feature type="domain" description="Glycoside hydrolase family 2 immunoglobulin-like beta-sandwich" evidence="5">
    <location>
        <begin position="266"/>
        <end position="371"/>
    </location>
</feature>
<organism evidence="10 11">
    <name type="scientific">Streptomyces phyllanthi</name>
    <dbReference type="NCBI Taxonomy" id="1803180"/>
    <lineage>
        <taxon>Bacteria</taxon>
        <taxon>Bacillati</taxon>
        <taxon>Actinomycetota</taxon>
        <taxon>Actinomycetes</taxon>
        <taxon>Kitasatosporales</taxon>
        <taxon>Streptomycetaceae</taxon>
        <taxon>Streptomyces</taxon>
    </lineage>
</organism>
<dbReference type="InterPro" id="IPR006102">
    <property type="entry name" value="Ig-like_GH2"/>
</dbReference>
<dbReference type="EMBL" id="VJZE01000289">
    <property type="protein sequence ID" value="MPY44102.1"/>
    <property type="molecule type" value="Genomic_DNA"/>
</dbReference>
<sequence>MKEQRQRGDAQQRTGDTGDHLPEDQRGTSGGVTRRLALQLGAVTVGTLALDVDAATAADGADPLDAQVRERSFDEGWRFFRGDADGAQDPAFDDGSWRSLDLPHDWSIEDLPDAPPPDGGATSDPSLLVPKEPLAEPSPPPVIGPFSPEKSAGGGSTGYTVGGTGWYRKRFTLPERGGERHYELRFDGVYQNADVWLNGEHLGFHPYGYTSFAYDLTPHLRHSGENVLAVRVDNSGRNSRWYSGSGIYRHTWLTVTGPVRIPLWGVHVSTPVVGERRSVARVEVSVANLGGRSSSASVRVSVRDPRGRVVARAEDAVRDVAPDTTADVRLDLPVRRAELWSPDSPSLYTAHAEVLVKGRVVDTVTTEFGIRSLVWNGEVGFLLNGEPVEIMGGNVHHDHGPLGAVALARSEERRVEILKAAGFNSIRTAHNPPTPELLDACDRLGMLVMDELFDVWDTGKNPDDYSVHFAQWWERDLTGTVLRDRNHPSVVMWSLGNEITDNTNGRRGAEMAARLRALDRTRPLTLGGGSTHSANDPSWSYVDVGDVHYNANGKTYGQMHDAHPDKAMTHNETFPATIHQDVKFAADHVWATGTWIWAAWDYLGEAGIGKTPIPPVGTAETIGDQSVMPGWSISRELHHNWGGFGYAYPYFQANCGDFDLIGQRKPQNHWRDAVTGRSPVELLVERPTPPGTEQLAVWWGYFDELESWTWDVERGHPMTVHVYTPGDSVRLLLNGAEFPGGAARVPERAMATFTVPYEPGELTAVAGRNGKEIGRTKLETVGAPAALRLVPDVTALTTGRDDLAHVLVEVVDRRGRLVPDATLRVTFEVSGAGELAAVGNGNPHNVDSFTRPRRHTWHGKALAILRPAKRPGRVTLTARAPGLRPATRTLTVRRPR</sequence>
<reference evidence="10 11" key="1">
    <citation type="submission" date="2019-07" db="EMBL/GenBank/DDBJ databases">
        <title>New species of Amycolatopsis and Streptomyces.</title>
        <authorList>
            <person name="Duangmal K."/>
            <person name="Teo W.F.A."/>
            <person name="Lipun K."/>
        </authorList>
    </citation>
    <scope>NUCLEOTIDE SEQUENCE [LARGE SCALE GENOMIC DNA]</scope>
    <source>
        <strain evidence="10 11">TISTR 2346</strain>
    </source>
</reference>
<protein>
    <submittedName>
        <fullName evidence="10">Glycoside hydrolase family 2 protein</fullName>
    </submittedName>
</protein>
<feature type="region of interest" description="Disordered" evidence="4">
    <location>
        <begin position="1"/>
        <end position="32"/>
    </location>
</feature>
<keyword evidence="2 10" id="KW-0378">Hydrolase</keyword>
<dbReference type="PRINTS" id="PR00132">
    <property type="entry name" value="GLHYDRLASE2"/>
</dbReference>
<dbReference type="SUPFAM" id="SSF49303">
    <property type="entry name" value="beta-Galactosidase/glucuronidase domain"/>
    <property type="match status" value="1"/>
</dbReference>
<dbReference type="InterPro" id="IPR032311">
    <property type="entry name" value="DUF4982"/>
</dbReference>
<dbReference type="InterPro" id="IPR013783">
    <property type="entry name" value="Ig-like_fold"/>
</dbReference>
<gene>
    <name evidence="10" type="ORF">FNH04_30625</name>
</gene>
<feature type="domain" description="Glycoside hydrolase family 2 catalytic" evidence="6">
    <location>
        <begin position="381"/>
        <end position="530"/>
    </location>
</feature>
<name>A0A5N8WAE7_9ACTN</name>
<dbReference type="Gene3D" id="3.20.20.80">
    <property type="entry name" value="Glycosidases"/>
    <property type="match status" value="1"/>
</dbReference>
<feature type="domain" description="Glycoside hydrolase family 2" evidence="9">
    <location>
        <begin position="787"/>
        <end position="887"/>
    </location>
</feature>
<dbReference type="OrthoDB" id="9762066at2"/>
<feature type="domain" description="DUF4982" evidence="8">
    <location>
        <begin position="715"/>
        <end position="773"/>
    </location>
</feature>
<dbReference type="Pfam" id="PF02837">
    <property type="entry name" value="Glyco_hydro_2_N"/>
    <property type="match status" value="1"/>
</dbReference>
<evidence type="ECO:0000259" key="8">
    <source>
        <dbReference type="Pfam" id="PF16355"/>
    </source>
</evidence>
<dbReference type="GO" id="GO:0004553">
    <property type="term" value="F:hydrolase activity, hydrolyzing O-glycosyl compounds"/>
    <property type="evidence" value="ECO:0007669"/>
    <property type="project" value="InterPro"/>
</dbReference>
<feature type="region of interest" description="Disordered" evidence="4">
    <location>
        <begin position="106"/>
        <end position="159"/>
    </location>
</feature>
<dbReference type="Gene3D" id="2.60.120.260">
    <property type="entry name" value="Galactose-binding domain-like"/>
    <property type="match status" value="1"/>
</dbReference>
<feature type="compositionally biased region" description="Basic and acidic residues" evidence="4">
    <location>
        <begin position="1"/>
        <end position="26"/>
    </location>
</feature>
<dbReference type="InterPro" id="IPR036156">
    <property type="entry name" value="Beta-gal/glucu_dom_sf"/>
</dbReference>
<dbReference type="InterPro" id="IPR040605">
    <property type="entry name" value="Glyco_hydro2_dom5"/>
</dbReference>
<dbReference type="InterPro" id="IPR006103">
    <property type="entry name" value="Glyco_hydro_2_cat"/>
</dbReference>
<evidence type="ECO:0000313" key="11">
    <source>
        <dbReference type="Proteomes" id="UP000326979"/>
    </source>
</evidence>
<accession>A0A5N8WAE7</accession>
<keyword evidence="11" id="KW-1185">Reference proteome</keyword>
<evidence type="ECO:0000259" key="6">
    <source>
        <dbReference type="Pfam" id="PF02836"/>
    </source>
</evidence>
<dbReference type="PANTHER" id="PTHR42732">
    <property type="entry name" value="BETA-GALACTOSIDASE"/>
    <property type="match status" value="1"/>
</dbReference>
<evidence type="ECO:0000259" key="5">
    <source>
        <dbReference type="Pfam" id="PF00703"/>
    </source>
</evidence>
<comment type="similarity">
    <text evidence="1">Belongs to the glycosyl hydrolase 2 family.</text>
</comment>
<evidence type="ECO:0000256" key="2">
    <source>
        <dbReference type="ARBA" id="ARBA00022801"/>
    </source>
</evidence>
<proteinExistence type="inferred from homology"/>
<dbReference type="PANTHER" id="PTHR42732:SF1">
    <property type="entry name" value="BETA-MANNOSIDASE"/>
    <property type="match status" value="1"/>
</dbReference>
<dbReference type="GO" id="GO:0005975">
    <property type="term" value="P:carbohydrate metabolic process"/>
    <property type="evidence" value="ECO:0007669"/>
    <property type="project" value="InterPro"/>
</dbReference>
<dbReference type="Pfam" id="PF18565">
    <property type="entry name" value="Glyco_hydro2_C5"/>
    <property type="match status" value="1"/>
</dbReference>
<dbReference type="InterPro" id="IPR006101">
    <property type="entry name" value="Glyco_hydro_2"/>
</dbReference>
<dbReference type="InterPro" id="IPR008979">
    <property type="entry name" value="Galactose-bd-like_sf"/>
</dbReference>
<dbReference type="InterPro" id="IPR023232">
    <property type="entry name" value="Glyco_hydro_2_AS"/>
</dbReference>
<keyword evidence="3" id="KW-0326">Glycosidase</keyword>
<dbReference type="Proteomes" id="UP000326979">
    <property type="component" value="Unassembled WGS sequence"/>
</dbReference>
<dbReference type="PROSITE" id="PS00608">
    <property type="entry name" value="GLYCOSYL_HYDROL_F2_2"/>
    <property type="match status" value="1"/>
</dbReference>
<evidence type="ECO:0000256" key="1">
    <source>
        <dbReference type="ARBA" id="ARBA00007401"/>
    </source>
</evidence>
<dbReference type="InterPro" id="IPR006104">
    <property type="entry name" value="Glyco_hydro_2_N"/>
</dbReference>
<dbReference type="Pfam" id="PF16355">
    <property type="entry name" value="DUF4982"/>
    <property type="match status" value="1"/>
</dbReference>
<evidence type="ECO:0000256" key="4">
    <source>
        <dbReference type="SAM" id="MobiDB-lite"/>
    </source>
</evidence>
<feature type="domain" description="Glycosyl hydrolases family 2 sugar binding" evidence="7">
    <location>
        <begin position="160"/>
        <end position="245"/>
    </location>
</feature>
<dbReference type="AlphaFoldDB" id="A0A5N8WAE7"/>
<comment type="caution">
    <text evidence="10">The sequence shown here is derived from an EMBL/GenBank/DDBJ whole genome shotgun (WGS) entry which is preliminary data.</text>
</comment>
<evidence type="ECO:0000256" key="3">
    <source>
        <dbReference type="ARBA" id="ARBA00023295"/>
    </source>
</evidence>
<dbReference type="Pfam" id="PF02836">
    <property type="entry name" value="Glyco_hydro_2_C"/>
    <property type="match status" value="1"/>
</dbReference>
<feature type="compositionally biased region" description="Low complexity" evidence="4">
    <location>
        <begin position="119"/>
        <end position="132"/>
    </location>
</feature>
<evidence type="ECO:0000259" key="9">
    <source>
        <dbReference type="Pfam" id="PF18565"/>
    </source>
</evidence>
<dbReference type="RefSeq" id="WP_152789020.1">
    <property type="nucleotide sequence ID" value="NZ_BAABEQ010000038.1"/>
</dbReference>
<dbReference type="Pfam" id="PF00703">
    <property type="entry name" value="Glyco_hydro_2"/>
    <property type="match status" value="1"/>
</dbReference>
<evidence type="ECO:0000313" key="10">
    <source>
        <dbReference type="EMBL" id="MPY44102.1"/>
    </source>
</evidence>
<dbReference type="Gene3D" id="2.60.40.10">
    <property type="entry name" value="Immunoglobulins"/>
    <property type="match status" value="3"/>
</dbReference>
<dbReference type="InterPro" id="IPR051913">
    <property type="entry name" value="GH2_Domain-Containing"/>
</dbReference>
<evidence type="ECO:0000259" key="7">
    <source>
        <dbReference type="Pfam" id="PF02837"/>
    </source>
</evidence>
<dbReference type="InterPro" id="IPR017853">
    <property type="entry name" value="GH"/>
</dbReference>
<dbReference type="SUPFAM" id="SSF49785">
    <property type="entry name" value="Galactose-binding domain-like"/>
    <property type="match status" value="1"/>
</dbReference>
<dbReference type="SUPFAM" id="SSF51445">
    <property type="entry name" value="(Trans)glycosidases"/>
    <property type="match status" value="1"/>
</dbReference>